<sequence>MRNKIVLLLSDQLGQGDRGLGQTVLETFFVLLKQQEEKPAAVFCMNRGVYALTDQSLASVHLKELADAGVPVLACKTCVEFYQLADQLTVGEISGMNYFLELAGKHEVLTIS</sequence>
<dbReference type="AlphaFoldDB" id="A0A7I8DGN2"/>
<dbReference type="InterPro" id="IPR027396">
    <property type="entry name" value="DsrEFH-like"/>
</dbReference>
<evidence type="ECO:0000313" key="1">
    <source>
        <dbReference type="EMBL" id="BCJ88149.1"/>
    </source>
</evidence>
<dbReference type="EMBL" id="AP023366">
    <property type="protein sequence ID" value="BCJ88149.1"/>
    <property type="molecule type" value="Genomic_DNA"/>
</dbReference>
<protein>
    <submittedName>
        <fullName evidence="1">Uncharacterized protein</fullName>
    </submittedName>
</protein>
<gene>
    <name evidence="1" type="ORF">skT53_31340</name>
</gene>
<dbReference type="Proteomes" id="UP000593802">
    <property type="component" value="Chromosome"/>
</dbReference>
<dbReference type="RefSeq" id="WP_200758803.1">
    <property type="nucleotide sequence ID" value="NZ_AP023366.1"/>
</dbReference>
<evidence type="ECO:0000313" key="2">
    <source>
        <dbReference type="Proteomes" id="UP000593802"/>
    </source>
</evidence>
<dbReference type="KEGG" id="eff:skT53_31340"/>
<keyword evidence="2" id="KW-1185">Reference proteome</keyword>
<dbReference type="Gene3D" id="3.40.1260.10">
    <property type="entry name" value="DsrEFH-like"/>
    <property type="match status" value="1"/>
</dbReference>
<proteinExistence type="predicted"/>
<organism evidence="1 2">
    <name type="scientific">Effusibacillus dendaii</name>
    <dbReference type="NCBI Taxonomy" id="2743772"/>
    <lineage>
        <taxon>Bacteria</taxon>
        <taxon>Bacillati</taxon>
        <taxon>Bacillota</taxon>
        <taxon>Bacilli</taxon>
        <taxon>Bacillales</taxon>
        <taxon>Alicyclobacillaceae</taxon>
        <taxon>Effusibacillus</taxon>
    </lineage>
</organism>
<accession>A0A7I8DGN2</accession>
<reference evidence="1 2" key="1">
    <citation type="submission" date="2020-08" db="EMBL/GenBank/DDBJ databases">
        <title>Complete Genome Sequence of Effusibacillus dendaii Strain skT53, Isolated from Farmland soil.</title>
        <authorList>
            <person name="Konishi T."/>
            <person name="Kawasaki H."/>
        </authorList>
    </citation>
    <scope>NUCLEOTIDE SEQUENCE [LARGE SCALE GENOMIC DNA]</scope>
    <source>
        <strain evidence="2">skT53</strain>
    </source>
</reference>
<dbReference type="SUPFAM" id="SSF75169">
    <property type="entry name" value="DsrEFH-like"/>
    <property type="match status" value="1"/>
</dbReference>
<name>A0A7I8DGN2_9BACL</name>